<sequence length="558" mass="63400">MAIISYMDGMPMPKPIACPAERFDMVKCGQKTRWVRIARGGLVFLIAMCGDHRIVAVWCSTGRAKYFKWAKTDFVKSLMKVGRGNKRARRVEECCTHCPARMHAHCDNWLCKNEQPRPEFPLSRIKDDVWRGDDAEEPAEGDREIINVDADPEVIVIDDDSHDSHNGDEDSRDDEDPPATRADEDNIARAIRLSLLDADEDLRALRDEEEELAHAIRLSLLSAHGPAAQQDDDDDDDDDDPYIEDGDLSRALKLSRWVSARMPSNGAGPSRLQGKGGASDVIKVKVSCEHLWLANAARESGDAIYRTVVTVPASRGEQGEFFESDFTDAALADLRLNRKLLKKLRVWDDNFEKYLLAYPDEDDDPADPCFTCEVKYSTERRMQFLTNTALEDLGDHLELTEEEQRRDERRDEDSLRPVLIRVEVHHYEKKGLCQGNMVIGLGDCYTRRRRFYLEDCMVSLNKLSEHDRKALDLDDVDLSITDDGDYRPGGITMDTLLNAVPWTSDTDDHELKLILRVHGSLFACPKKRKAIRGSGREKGKGKGKEKEETCDYKRRKVA</sequence>
<feature type="compositionally biased region" description="Acidic residues" evidence="1">
    <location>
        <begin position="230"/>
        <end position="245"/>
    </location>
</feature>
<dbReference type="AlphaFoldDB" id="J0WLU8"/>
<dbReference type="KEGG" id="adl:AURDEDRAFT_177612"/>
<dbReference type="Pfam" id="PF23625">
    <property type="entry name" value="UIM_2"/>
    <property type="match status" value="3"/>
</dbReference>
<evidence type="ECO:0000313" key="3">
    <source>
        <dbReference type="Proteomes" id="UP000006514"/>
    </source>
</evidence>
<feature type="compositionally biased region" description="Basic and acidic residues" evidence="1">
    <location>
        <begin position="534"/>
        <end position="552"/>
    </location>
</feature>
<dbReference type="EMBL" id="JH688304">
    <property type="protein sequence ID" value="EJD33313.1"/>
    <property type="molecule type" value="Genomic_DNA"/>
</dbReference>
<dbReference type="InParanoid" id="J0WLU8"/>
<feature type="compositionally biased region" description="Acidic residues" evidence="1">
    <location>
        <begin position="150"/>
        <end position="161"/>
    </location>
</feature>
<reference evidence="3" key="1">
    <citation type="journal article" date="2012" name="Science">
        <title>The Paleozoic origin of enzymatic lignin decomposition reconstructed from 31 fungal genomes.</title>
        <authorList>
            <person name="Floudas D."/>
            <person name="Binder M."/>
            <person name="Riley R."/>
            <person name="Barry K."/>
            <person name="Blanchette R.A."/>
            <person name="Henrissat B."/>
            <person name="Martinez A.T."/>
            <person name="Otillar R."/>
            <person name="Spatafora J.W."/>
            <person name="Yadav J.S."/>
            <person name="Aerts A."/>
            <person name="Benoit I."/>
            <person name="Boyd A."/>
            <person name="Carlson A."/>
            <person name="Copeland A."/>
            <person name="Coutinho P.M."/>
            <person name="de Vries R.P."/>
            <person name="Ferreira P."/>
            <person name="Findley K."/>
            <person name="Foster B."/>
            <person name="Gaskell J."/>
            <person name="Glotzer D."/>
            <person name="Gorecki P."/>
            <person name="Heitman J."/>
            <person name="Hesse C."/>
            <person name="Hori C."/>
            <person name="Igarashi K."/>
            <person name="Jurgens J.A."/>
            <person name="Kallen N."/>
            <person name="Kersten P."/>
            <person name="Kohler A."/>
            <person name="Kuees U."/>
            <person name="Kumar T.K.A."/>
            <person name="Kuo A."/>
            <person name="LaButti K."/>
            <person name="Larrondo L.F."/>
            <person name="Lindquist E."/>
            <person name="Ling A."/>
            <person name="Lombard V."/>
            <person name="Lucas S."/>
            <person name="Lundell T."/>
            <person name="Martin R."/>
            <person name="McLaughlin D.J."/>
            <person name="Morgenstern I."/>
            <person name="Morin E."/>
            <person name="Murat C."/>
            <person name="Nagy L.G."/>
            <person name="Nolan M."/>
            <person name="Ohm R.A."/>
            <person name="Patyshakuliyeva A."/>
            <person name="Rokas A."/>
            <person name="Ruiz-Duenas F.J."/>
            <person name="Sabat G."/>
            <person name="Salamov A."/>
            <person name="Samejima M."/>
            <person name="Schmutz J."/>
            <person name="Slot J.C."/>
            <person name="St John F."/>
            <person name="Stenlid J."/>
            <person name="Sun H."/>
            <person name="Sun S."/>
            <person name="Syed K."/>
            <person name="Tsang A."/>
            <person name="Wiebenga A."/>
            <person name="Young D."/>
            <person name="Pisabarro A."/>
            <person name="Eastwood D.C."/>
            <person name="Martin F."/>
            <person name="Cullen D."/>
            <person name="Grigoriev I.V."/>
            <person name="Hibbett D.S."/>
        </authorList>
    </citation>
    <scope>NUCLEOTIDE SEQUENCE [LARGE SCALE GENOMIC DNA]</scope>
    <source>
        <strain evidence="3">TFB10046</strain>
    </source>
</reference>
<proteinExistence type="predicted"/>
<feature type="region of interest" description="Disordered" evidence="1">
    <location>
        <begin position="124"/>
        <end position="186"/>
    </location>
</feature>
<dbReference type="SMART" id="SM00726">
    <property type="entry name" value="UIM"/>
    <property type="match status" value="2"/>
</dbReference>
<keyword evidence="3" id="KW-1185">Reference proteome</keyword>
<name>J0WLU8_AURST</name>
<dbReference type="InterPro" id="IPR003903">
    <property type="entry name" value="UIM_dom"/>
</dbReference>
<evidence type="ECO:0000313" key="2">
    <source>
        <dbReference type="EMBL" id="EJD33313.1"/>
    </source>
</evidence>
<feature type="region of interest" description="Disordered" evidence="1">
    <location>
        <begin position="223"/>
        <end position="245"/>
    </location>
</feature>
<gene>
    <name evidence="2" type="ORF">AURDEDRAFT_177612</name>
</gene>
<protein>
    <submittedName>
        <fullName evidence="2">Uncharacterized protein</fullName>
    </submittedName>
</protein>
<feature type="compositionally biased region" description="Basic and acidic residues" evidence="1">
    <location>
        <begin position="124"/>
        <end position="133"/>
    </location>
</feature>
<organism evidence="2 3">
    <name type="scientific">Auricularia subglabra (strain TFB-10046 / SS5)</name>
    <name type="common">White-rot fungus</name>
    <name type="synonym">Auricularia delicata (strain TFB10046)</name>
    <dbReference type="NCBI Taxonomy" id="717982"/>
    <lineage>
        <taxon>Eukaryota</taxon>
        <taxon>Fungi</taxon>
        <taxon>Dikarya</taxon>
        <taxon>Basidiomycota</taxon>
        <taxon>Agaricomycotina</taxon>
        <taxon>Agaricomycetes</taxon>
        <taxon>Auriculariales</taxon>
        <taxon>Auriculariaceae</taxon>
        <taxon>Auricularia</taxon>
    </lineage>
</organism>
<accession>J0WLU8</accession>
<evidence type="ECO:0000256" key="1">
    <source>
        <dbReference type="SAM" id="MobiDB-lite"/>
    </source>
</evidence>
<dbReference type="Proteomes" id="UP000006514">
    <property type="component" value="Unassembled WGS sequence"/>
</dbReference>
<feature type="region of interest" description="Disordered" evidence="1">
    <location>
        <begin position="529"/>
        <end position="558"/>
    </location>
</feature>